<dbReference type="InterPro" id="IPR036457">
    <property type="entry name" value="PPM-type-like_dom_sf"/>
</dbReference>
<reference evidence="2 3" key="1">
    <citation type="submission" date="2017-07" db="EMBL/GenBank/DDBJ databases">
        <title>Virgibacillus sp. LM2416.</title>
        <authorList>
            <person name="Tak E.J."/>
            <person name="Bae J.-W."/>
        </authorList>
    </citation>
    <scope>NUCLEOTIDE SEQUENCE [LARGE SCALE GENOMIC DNA]</scope>
    <source>
        <strain evidence="2 3">LM2416</strain>
    </source>
</reference>
<dbReference type="KEGG" id="vil:CFK37_03140"/>
<keyword evidence="3" id="KW-1185">Reference proteome</keyword>
<dbReference type="AlphaFoldDB" id="A0A220TZR5"/>
<dbReference type="Pfam" id="PF07228">
    <property type="entry name" value="SpoIIE"/>
    <property type="match status" value="1"/>
</dbReference>
<sequence length="199" mass="22124">MSVTGKRVEVGVYQKAKKGNYYCGDSYFYTETENEFVCALADGLGSGEFARESSQVVVDIIKDNIHASIEQIIKRCNENLTGKRGVVIGILKIDFTSKRYSFSSIGNIGVITISQDGKKKRNIPNGGYLAGYHRPFKIENGKVDSVMNFIMFSDGVSDAELAQKYFLNKNVNETIATYEFKNGQAKDDDTTLIAMRYTG</sequence>
<feature type="domain" description="PPM-type phosphatase" evidence="1">
    <location>
        <begin position="7"/>
        <end position="197"/>
    </location>
</feature>
<accession>A0A220TZR5</accession>
<proteinExistence type="predicted"/>
<dbReference type="EMBL" id="CP022315">
    <property type="protein sequence ID" value="ASK61245.1"/>
    <property type="molecule type" value="Genomic_DNA"/>
</dbReference>
<dbReference type="SMART" id="SM00331">
    <property type="entry name" value="PP2C_SIG"/>
    <property type="match status" value="1"/>
</dbReference>
<dbReference type="PANTHER" id="PTHR35801">
    <property type="entry name" value="PHOSPHOSERINE PHOSPHATASE RSBX"/>
    <property type="match status" value="1"/>
</dbReference>
<evidence type="ECO:0000259" key="1">
    <source>
        <dbReference type="SMART" id="SM00331"/>
    </source>
</evidence>
<protein>
    <submittedName>
        <fullName evidence="2">Indirect negative regulator of sigma-B activity</fullName>
    </submittedName>
</protein>
<name>A0A220TZR5_9BACI</name>
<dbReference type="PANTHER" id="PTHR35801:SF1">
    <property type="entry name" value="PHOSPHOSERINE PHOSPHATASE RSBX"/>
    <property type="match status" value="1"/>
</dbReference>
<dbReference type="RefSeq" id="WP_089060523.1">
    <property type="nucleotide sequence ID" value="NZ_CP022315.1"/>
</dbReference>
<evidence type="ECO:0000313" key="3">
    <source>
        <dbReference type="Proteomes" id="UP000198312"/>
    </source>
</evidence>
<dbReference type="OrthoDB" id="1090916at2"/>
<dbReference type="Gene3D" id="3.60.40.10">
    <property type="entry name" value="PPM-type phosphatase domain"/>
    <property type="match status" value="1"/>
</dbReference>
<evidence type="ECO:0000313" key="2">
    <source>
        <dbReference type="EMBL" id="ASK61245.1"/>
    </source>
</evidence>
<dbReference type="Proteomes" id="UP000198312">
    <property type="component" value="Chromosome"/>
</dbReference>
<gene>
    <name evidence="2" type="ORF">CFK37_03140</name>
</gene>
<dbReference type="InterPro" id="IPR001932">
    <property type="entry name" value="PPM-type_phosphatase-like_dom"/>
</dbReference>
<dbReference type="InterPro" id="IPR039248">
    <property type="entry name" value="Ptase_RsbX"/>
</dbReference>
<organism evidence="2 3">
    <name type="scientific">Virgibacillus phasianinus</name>
    <dbReference type="NCBI Taxonomy" id="2017483"/>
    <lineage>
        <taxon>Bacteria</taxon>
        <taxon>Bacillati</taxon>
        <taxon>Bacillota</taxon>
        <taxon>Bacilli</taxon>
        <taxon>Bacillales</taxon>
        <taxon>Bacillaceae</taxon>
        <taxon>Virgibacillus</taxon>
    </lineage>
</organism>
<dbReference type="SUPFAM" id="SSF81606">
    <property type="entry name" value="PP2C-like"/>
    <property type="match status" value="1"/>
</dbReference>